<accession>A0A0A7PJV7</accession>
<dbReference type="PANTHER" id="PTHR39624:SF2">
    <property type="entry name" value="OSMC-LIKE PROTEIN"/>
    <property type="match status" value="1"/>
</dbReference>
<sequence length="407" mass="43160">MPTRPFDFHNADGDRLSGRLELPVGSTKAWALFAHCFTCGKDNKAAVRISRRLAGAGIGVLRFDFTGLGASEGEFGAAGFSHNVKDLIDAAGAMDAAGMPPMLLVGHSLGGAAVIAATGSLPGIHAVATIAAPFDVEHALQQFDPEGLETIEREGSGVVAIGSRPFTVRREFVASLREQDQGARLAKLKRPLLLLHSPIDQIVGIENVTSMYLAAKHPKSFVSLDGADHLLTDARDADFAADMISAWAGRYLPATPPTAASQFDAEAEETGLGKFQLAMRAGKAAFIADEPESVGGLGSGPTPFNLLSSALAACTTMTLRLYADRKGWPVDRIRTGVTHRKEKGAEKPDIFTRRVEIEGALDDAQHAELISIADRCPVHRTLETGSRFEAAEAGWEEPFAPGNNTPA</sequence>
<feature type="domain" description="Serine aminopeptidase S33" evidence="1">
    <location>
        <begin position="48"/>
        <end position="139"/>
    </location>
</feature>
<dbReference type="Gene3D" id="3.30.300.20">
    <property type="match status" value="1"/>
</dbReference>
<dbReference type="HOGENOM" id="CLU_681299_0_0_5"/>
<organism evidence="2 3">
    <name type="scientific">Sphingopyxis fribergensis</name>
    <dbReference type="NCBI Taxonomy" id="1515612"/>
    <lineage>
        <taxon>Bacteria</taxon>
        <taxon>Pseudomonadati</taxon>
        <taxon>Pseudomonadota</taxon>
        <taxon>Alphaproteobacteria</taxon>
        <taxon>Sphingomonadales</taxon>
        <taxon>Sphingomonadaceae</taxon>
        <taxon>Sphingopyxis</taxon>
    </lineage>
</organism>
<dbReference type="Gene3D" id="3.40.50.1820">
    <property type="entry name" value="alpha/beta hydrolase"/>
    <property type="match status" value="1"/>
</dbReference>
<dbReference type="STRING" id="1515612.SKP52_06285"/>
<dbReference type="EMBL" id="CP009122">
    <property type="protein sequence ID" value="AJA08182.1"/>
    <property type="molecule type" value="Genomic_DNA"/>
</dbReference>
<evidence type="ECO:0000313" key="3">
    <source>
        <dbReference type="Proteomes" id="UP000030907"/>
    </source>
</evidence>
<dbReference type="Pfam" id="PF12146">
    <property type="entry name" value="Hydrolase_4"/>
    <property type="match status" value="1"/>
</dbReference>
<dbReference type="Proteomes" id="UP000030907">
    <property type="component" value="Chromosome"/>
</dbReference>
<dbReference type="InterPro" id="IPR036102">
    <property type="entry name" value="OsmC/Ohrsf"/>
</dbReference>
<dbReference type="SUPFAM" id="SSF82784">
    <property type="entry name" value="OsmC-like"/>
    <property type="match status" value="1"/>
</dbReference>
<gene>
    <name evidence="2" type="ORF">SKP52_06285</name>
</gene>
<protein>
    <submittedName>
        <fullName evidence="2">OsmC family protein</fullName>
    </submittedName>
</protein>
<dbReference type="ESTHER" id="9sphn-a0a0a7pjv7">
    <property type="family name" value="Est-OsmC"/>
</dbReference>
<keyword evidence="3" id="KW-1185">Reference proteome</keyword>
<dbReference type="InterPro" id="IPR029058">
    <property type="entry name" value="AB_hydrolase_fold"/>
</dbReference>
<dbReference type="RefSeq" id="WP_052207911.1">
    <property type="nucleotide sequence ID" value="NZ_CP009122.1"/>
</dbReference>
<dbReference type="KEGG" id="sphk:SKP52_06285"/>
<dbReference type="OrthoDB" id="9789573at2"/>
<evidence type="ECO:0000313" key="2">
    <source>
        <dbReference type="EMBL" id="AJA08182.1"/>
    </source>
</evidence>
<dbReference type="InterPro" id="IPR015946">
    <property type="entry name" value="KH_dom-like_a/b"/>
</dbReference>
<name>A0A0A7PJV7_9SPHN</name>
<dbReference type="InterPro" id="IPR003718">
    <property type="entry name" value="OsmC/Ohr_fam"/>
</dbReference>
<proteinExistence type="predicted"/>
<dbReference type="SUPFAM" id="SSF53474">
    <property type="entry name" value="alpha/beta-Hydrolases"/>
    <property type="match status" value="1"/>
</dbReference>
<dbReference type="PANTHER" id="PTHR39624">
    <property type="entry name" value="PROTEIN INVOLVED IN RIMO-MEDIATED BETA-METHYLTHIOLATION OF RIBOSOMAL PROTEIN S12 YCAO"/>
    <property type="match status" value="1"/>
</dbReference>
<reference evidence="2 3" key="1">
    <citation type="journal article" date="2015" name="Int. J. Syst. Evol. Microbiol.">
        <title>Description of Sphingopyxis fribergensis sp. nov. - a soil bacterium with the ability to degrade styrene and phenylacetic acid.</title>
        <authorList>
            <person name="Oelschlagel M."/>
            <person name="Ruckert C."/>
            <person name="Kalinowski J."/>
            <person name="Schmidt G."/>
            <person name="Schlomann M."/>
            <person name="Tischler D."/>
        </authorList>
    </citation>
    <scope>NUCLEOTIDE SEQUENCE [LARGE SCALE GENOMIC DNA]</scope>
    <source>
        <strain evidence="2 3">Kp5.2</strain>
    </source>
</reference>
<dbReference type="InterPro" id="IPR022742">
    <property type="entry name" value="Hydrolase_4"/>
</dbReference>
<evidence type="ECO:0000259" key="1">
    <source>
        <dbReference type="Pfam" id="PF12146"/>
    </source>
</evidence>
<dbReference type="Pfam" id="PF02566">
    <property type="entry name" value="OsmC"/>
    <property type="match status" value="1"/>
</dbReference>
<dbReference type="AlphaFoldDB" id="A0A0A7PJV7"/>